<name>D8TW81_VOLCA</name>
<gene>
    <name evidence="2" type="ORF">VOLCADRAFT_91117</name>
</gene>
<dbReference type="AlphaFoldDB" id="D8TW81"/>
<evidence type="ECO:0000313" key="2">
    <source>
        <dbReference type="EMBL" id="EFJ48327.1"/>
    </source>
</evidence>
<dbReference type="RefSeq" id="XP_002950581.1">
    <property type="nucleotide sequence ID" value="XM_002950535.1"/>
</dbReference>
<evidence type="ECO:0000256" key="1">
    <source>
        <dbReference type="SAM" id="SignalP"/>
    </source>
</evidence>
<proteinExistence type="predicted"/>
<accession>D8TW81</accession>
<dbReference type="KEGG" id="vcn:VOLCADRAFT_91117"/>
<organism evidence="3">
    <name type="scientific">Volvox carteri f. nagariensis</name>
    <dbReference type="NCBI Taxonomy" id="3068"/>
    <lineage>
        <taxon>Eukaryota</taxon>
        <taxon>Viridiplantae</taxon>
        <taxon>Chlorophyta</taxon>
        <taxon>core chlorophytes</taxon>
        <taxon>Chlorophyceae</taxon>
        <taxon>CS clade</taxon>
        <taxon>Chlamydomonadales</taxon>
        <taxon>Volvocaceae</taxon>
        <taxon>Volvox</taxon>
    </lineage>
</organism>
<protein>
    <submittedName>
        <fullName evidence="2">Uncharacterized protein</fullName>
    </submittedName>
</protein>
<keyword evidence="1" id="KW-0732">Signal</keyword>
<dbReference type="InParanoid" id="D8TW81"/>
<dbReference type="Proteomes" id="UP000001058">
    <property type="component" value="Unassembled WGS sequence"/>
</dbReference>
<keyword evidence="3" id="KW-1185">Reference proteome</keyword>
<reference evidence="2 3" key="1">
    <citation type="journal article" date="2010" name="Science">
        <title>Genomic analysis of organismal complexity in the multicellular green alga Volvox carteri.</title>
        <authorList>
            <person name="Prochnik S.E."/>
            <person name="Umen J."/>
            <person name="Nedelcu A.M."/>
            <person name="Hallmann A."/>
            <person name="Miller S.M."/>
            <person name="Nishii I."/>
            <person name="Ferris P."/>
            <person name="Kuo A."/>
            <person name="Mitros T."/>
            <person name="Fritz-Laylin L.K."/>
            <person name="Hellsten U."/>
            <person name="Chapman J."/>
            <person name="Simakov O."/>
            <person name="Rensing S.A."/>
            <person name="Terry A."/>
            <person name="Pangilinan J."/>
            <person name="Kapitonov V."/>
            <person name="Jurka J."/>
            <person name="Salamov A."/>
            <person name="Shapiro H."/>
            <person name="Schmutz J."/>
            <person name="Grimwood J."/>
            <person name="Lindquist E."/>
            <person name="Lucas S."/>
            <person name="Grigoriev I.V."/>
            <person name="Schmitt R."/>
            <person name="Kirk D."/>
            <person name="Rokhsar D.S."/>
        </authorList>
    </citation>
    <scope>NUCLEOTIDE SEQUENCE [LARGE SCALE GENOMIC DNA]</scope>
    <source>
        <strain evidence="3">f. Nagariensis / Eve</strain>
    </source>
</reference>
<dbReference type="EMBL" id="GL378340">
    <property type="protein sequence ID" value="EFJ48327.1"/>
    <property type="molecule type" value="Genomic_DNA"/>
</dbReference>
<sequence length="171" mass="18475">MGRTAAIAAALLLPLLLASTAVAQTFQQQWCNIPSYNSSPACTPRLTSCTTVDQYYGRNDPRFDICMIPGYWNASGSAWPYAKPGVIGALDDLHAFNLRRSKCSFSRMTPAVCGRAVTSRGLASPLRAITVNVLEQTLPKTCAHISFYRSTKELRQSQFTAVPAQQAGAAA</sequence>
<evidence type="ECO:0000313" key="3">
    <source>
        <dbReference type="Proteomes" id="UP000001058"/>
    </source>
</evidence>
<feature type="chain" id="PRO_5003123942" evidence="1">
    <location>
        <begin position="24"/>
        <end position="171"/>
    </location>
</feature>
<dbReference type="GeneID" id="9617700"/>
<feature type="signal peptide" evidence="1">
    <location>
        <begin position="1"/>
        <end position="23"/>
    </location>
</feature>